<reference evidence="1 2" key="1">
    <citation type="submission" date="2023-03" db="EMBL/GenBank/DDBJ databases">
        <title>Draft genome sequence of the bacteria which degrade cell wall of Tricholomamatutake.</title>
        <authorList>
            <person name="Konishi Y."/>
            <person name="Fukuta Y."/>
            <person name="Shirasaka N."/>
        </authorList>
    </citation>
    <scope>NUCLEOTIDE SEQUENCE [LARGE SCALE GENOMIC DNA]</scope>
    <source>
        <strain evidence="2">mu1</strain>
    </source>
</reference>
<dbReference type="EMBL" id="BSSQ01000014">
    <property type="protein sequence ID" value="GLX69050.1"/>
    <property type="molecule type" value="Genomic_DNA"/>
</dbReference>
<accession>A0ABQ6GFN1</accession>
<dbReference type="InterPro" id="IPR027417">
    <property type="entry name" value="P-loop_NTPase"/>
</dbReference>
<dbReference type="NCBIfam" id="NF005994">
    <property type="entry name" value="PRK08118.1"/>
    <property type="match status" value="1"/>
</dbReference>
<evidence type="ECO:0000313" key="2">
    <source>
        <dbReference type="Proteomes" id="UP001157114"/>
    </source>
</evidence>
<comment type="caution">
    <text evidence="1">The sequence shown here is derived from an EMBL/GenBank/DDBJ whole genome shotgun (WGS) entry which is preliminary data.</text>
</comment>
<gene>
    <name evidence="1" type="ORF">MU1_33950</name>
</gene>
<keyword evidence="2" id="KW-1185">Reference proteome</keyword>
<dbReference type="Proteomes" id="UP001157114">
    <property type="component" value="Unassembled WGS sequence"/>
</dbReference>
<dbReference type="PANTHER" id="PTHR37816:SF3">
    <property type="entry name" value="MODULATES DNA TOPOLOGY"/>
    <property type="match status" value="1"/>
</dbReference>
<evidence type="ECO:0000313" key="1">
    <source>
        <dbReference type="EMBL" id="GLX69050.1"/>
    </source>
</evidence>
<proteinExistence type="predicted"/>
<dbReference type="Gene3D" id="3.40.50.300">
    <property type="entry name" value="P-loop containing nucleotide triphosphate hydrolases"/>
    <property type="match status" value="1"/>
</dbReference>
<sequence length="170" mass="19616">MNRIAIIGSGGAGKSTLARKLGLQLHQEVSHLDALFWKPNWVAAPKSEQITVQTELVKQDRWIIDGNYGGTLDIRLNAADTIIFLDYPRILCLYRALKRVFQYRRRTRPDMGPGCKEKVDLPFLKWIWNFPRTTKPGIVSKLEQLSGEKRILVFRSPGEVNWFLKKLEHT</sequence>
<protein>
    <submittedName>
        <fullName evidence="1">Topology modulation protein</fullName>
    </submittedName>
</protein>
<organism evidence="1 2">
    <name type="scientific">Paenibacillus glycanilyticus</name>
    <dbReference type="NCBI Taxonomy" id="126569"/>
    <lineage>
        <taxon>Bacteria</taxon>
        <taxon>Bacillati</taxon>
        <taxon>Bacillota</taxon>
        <taxon>Bacilli</taxon>
        <taxon>Bacillales</taxon>
        <taxon>Paenibacillaceae</taxon>
        <taxon>Paenibacillus</taxon>
    </lineage>
</organism>
<dbReference type="SUPFAM" id="SSF52540">
    <property type="entry name" value="P-loop containing nucleoside triphosphate hydrolases"/>
    <property type="match status" value="1"/>
</dbReference>
<dbReference type="PANTHER" id="PTHR37816">
    <property type="entry name" value="YALI0E33011P"/>
    <property type="match status" value="1"/>
</dbReference>
<dbReference type="RefSeq" id="WP_284239833.1">
    <property type="nucleotide sequence ID" value="NZ_BSSQ01000014.1"/>
</dbReference>
<name>A0ABQ6GFN1_9BACL</name>
<dbReference type="CDD" id="cd02019">
    <property type="entry name" value="NK"/>
    <property type="match status" value="1"/>
</dbReference>
<dbReference type="InterPro" id="IPR052922">
    <property type="entry name" value="Cytidylate_Kinase-2"/>
</dbReference>